<comment type="similarity">
    <text evidence="4 7">Belongs to the NanE family.</text>
</comment>
<dbReference type="EC" id="5.1.3.9" evidence="7"/>
<sequence length="274" mass="29435">MLVGLVISYQLSVISSLITVYCSLITEKSPHTPHPTPHTPHPTPQFMRIETLKSGLIVSCQAPVESSLHDPVIIAAMAHACVDRGACGVRIDSPAHLKATRQQLPDIPIIGLWKRNYPDCSVYITPKYQDALAIADAGADIIALDATPRKRPNDENLATIIDRIHRETGKLVMADIDSIESAIYAVAAGADVVGTTLYGYTEATKQLQPPSFSFLEELVNNLSVPVICEGGISTPKEAKKALEFGAYSVVVGTAITGIDLKTTAFLQGILSKYS</sequence>
<dbReference type="CDD" id="cd04729">
    <property type="entry name" value="NanE"/>
    <property type="match status" value="1"/>
</dbReference>
<keyword evidence="9" id="KW-1185">Reference proteome</keyword>
<proteinExistence type="inferred from homology"/>
<evidence type="ECO:0000313" key="8">
    <source>
        <dbReference type="EMBL" id="ARI79944.1"/>
    </source>
</evidence>
<evidence type="ECO:0000313" key="9">
    <source>
        <dbReference type="Proteomes" id="UP000192439"/>
    </source>
</evidence>
<dbReference type="NCBIfam" id="NF002231">
    <property type="entry name" value="PRK01130.1"/>
    <property type="match status" value="1"/>
</dbReference>
<dbReference type="GO" id="GO:0005975">
    <property type="term" value="P:carbohydrate metabolic process"/>
    <property type="evidence" value="ECO:0007669"/>
    <property type="project" value="UniProtKB-UniRule"/>
</dbReference>
<evidence type="ECO:0000256" key="4">
    <source>
        <dbReference type="ARBA" id="ARBA00007439"/>
    </source>
</evidence>
<dbReference type="GO" id="GO:0005829">
    <property type="term" value="C:cytosol"/>
    <property type="evidence" value="ECO:0007669"/>
    <property type="project" value="TreeGrafter"/>
</dbReference>
<dbReference type="InterPro" id="IPR011060">
    <property type="entry name" value="RibuloseP-bd_barrel"/>
</dbReference>
<reference evidence="8 9" key="1">
    <citation type="journal article" date="2018" name="Harmful Algae">
        <title>The highly heterogeneous methylated genomes and diverse restriction-modification systems of bloom-forming Microcystis.</title>
        <authorList>
            <person name="Zhao L."/>
            <person name="Song Y."/>
            <person name="Li L."/>
            <person name="Gan N."/>
            <person name="Brand J.J."/>
            <person name="Song L."/>
        </authorList>
    </citation>
    <scope>NUCLEOTIDE SEQUENCE [LARGE SCALE GENOMIC DNA]</scope>
    <source>
        <strain evidence="8 9">PCC 7806SL</strain>
    </source>
</reference>
<dbReference type="SUPFAM" id="SSF51366">
    <property type="entry name" value="Ribulose-phoshate binding barrel"/>
    <property type="match status" value="1"/>
</dbReference>
<dbReference type="PANTHER" id="PTHR36204:SF1">
    <property type="entry name" value="N-ACETYLMANNOSAMINE-6-PHOSPHATE 2-EPIMERASE-RELATED"/>
    <property type="match status" value="1"/>
</dbReference>
<organism evidence="8 9">
    <name type="scientific">Microcystis aeruginosa PCC 7806SL</name>
    <dbReference type="NCBI Taxonomy" id="1903187"/>
    <lineage>
        <taxon>Bacteria</taxon>
        <taxon>Bacillati</taxon>
        <taxon>Cyanobacteriota</taxon>
        <taxon>Cyanophyceae</taxon>
        <taxon>Oscillatoriophycideae</taxon>
        <taxon>Chroococcales</taxon>
        <taxon>Microcystaceae</taxon>
        <taxon>Microcystis</taxon>
    </lineage>
</organism>
<dbReference type="Proteomes" id="UP000192439">
    <property type="component" value="Chromosome"/>
</dbReference>
<dbReference type="PANTHER" id="PTHR36204">
    <property type="entry name" value="N-ACETYLMANNOSAMINE-6-PHOSPHATE 2-EPIMERASE-RELATED"/>
    <property type="match status" value="1"/>
</dbReference>
<dbReference type="AlphaFoldDB" id="A0AB33BG24"/>
<keyword evidence="5 7" id="KW-0413">Isomerase</keyword>
<dbReference type="GO" id="GO:0047465">
    <property type="term" value="F:N-acylglucosamine-6-phosphate 2-epimerase activity"/>
    <property type="evidence" value="ECO:0007669"/>
    <property type="project" value="UniProtKB-EC"/>
</dbReference>
<dbReference type="EMBL" id="CP020771">
    <property type="protein sequence ID" value="ARI79944.1"/>
    <property type="molecule type" value="Genomic_DNA"/>
</dbReference>
<dbReference type="HAMAP" id="MF_01235">
    <property type="entry name" value="ManNAc6P_epimer"/>
    <property type="match status" value="1"/>
</dbReference>
<evidence type="ECO:0000256" key="3">
    <source>
        <dbReference type="ARBA" id="ARBA00005081"/>
    </source>
</evidence>
<comment type="function">
    <text evidence="2 7">Converts N-acetylmannosamine-6-phosphate (ManNAc-6-P) to N-acetylglucosamine-6-phosphate (GlcNAc-6-P).</text>
</comment>
<comment type="pathway">
    <text evidence="3 7">Amino-sugar metabolism; N-acetylneuraminate degradation; D-fructose 6-phosphate from N-acetylneuraminate: step 3/5.</text>
</comment>
<dbReference type="Pfam" id="PF04131">
    <property type="entry name" value="NanE"/>
    <property type="match status" value="1"/>
</dbReference>
<evidence type="ECO:0000256" key="6">
    <source>
        <dbReference type="ARBA" id="ARBA00023277"/>
    </source>
</evidence>
<evidence type="ECO:0000256" key="1">
    <source>
        <dbReference type="ARBA" id="ARBA00000056"/>
    </source>
</evidence>
<dbReference type="InterPro" id="IPR013785">
    <property type="entry name" value="Aldolase_TIM"/>
</dbReference>
<name>A0AB33BG24_MICA7</name>
<dbReference type="GO" id="GO:0006053">
    <property type="term" value="P:N-acetylmannosamine catabolic process"/>
    <property type="evidence" value="ECO:0007669"/>
    <property type="project" value="TreeGrafter"/>
</dbReference>
<accession>A0AB33BG24</accession>
<protein>
    <recommendedName>
        <fullName evidence="7">Putative N-acetylmannosamine-6-phosphate 2-epimerase</fullName>
        <ecNumber evidence="7">5.1.3.9</ecNumber>
    </recommendedName>
    <alternativeName>
        <fullName evidence="7">ManNAc-6-P epimerase</fullName>
    </alternativeName>
</protein>
<gene>
    <name evidence="7" type="primary">nanE</name>
    <name evidence="8" type="ORF">BH695_0663</name>
</gene>
<dbReference type="Gene3D" id="3.20.20.70">
    <property type="entry name" value="Aldolase class I"/>
    <property type="match status" value="1"/>
</dbReference>
<evidence type="ECO:0000256" key="7">
    <source>
        <dbReference type="HAMAP-Rule" id="MF_01235"/>
    </source>
</evidence>
<comment type="catalytic activity">
    <reaction evidence="1 7">
        <text>an N-acyl-D-glucosamine 6-phosphate = an N-acyl-D-mannosamine 6-phosphate</text>
        <dbReference type="Rhea" id="RHEA:23932"/>
        <dbReference type="ChEBI" id="CHEBI:57599"/>
        <dbReference type="ChEBI" id="CHEBI:57666"/>
        <dbReference type="EC" id="5.1.3.9"/>
    </reaction>
</comment>
<keyword evidence="6 7" id="KW-0119">Carbohydrate metabolism</keyword>
<dbReference type="InterPro" id="IPR007260">
    <property type="entry name" value="NanE"/>
</dbReference>
<evidence type="ECO:0000256" key="5">
    <source>
        <dbReference type="ARBA" id="ARBA00023235"/>
    </source>
</evidence>
<dbReference type="GO" id="GO:0019262">
    <property type="term" value="P:N-acetylneuraminate catabolic process"/>
    <property type="evidence" value="ECO:0007669"/>
    <property type="project" value="UniProtKB-UniRule"/>
</dbReference>
<evidence type="ECO:0000256" key="2">
    <source>
        <dbReference type="ARBA" id="ARBA00002147"/>
    </source>
</evidence>